<dbReference type="EMBL" id="JACRYL010000005">
    <property type="protein sequence ID" value="MBC6110276.1"/>
    <property type="molecule type" value="Genomic_DNA"/>
</dbReference>
<dbReference type="Gene3D" id="3.40.50.150">
    <property type="entry name" value="Vaccinia Virus protein VP39"/>
    <property type="match status" value="1"/>
</dbReference>
<accession>A0ABR7KQA4</accession>
<keyword evidence="3" id="KW-0680">Restriction system</keyword>
<evidence type="ECO:0000313" key="5">
    <source>
        <dbReference type="EMBL" id="MBC6110276.1"/>
    </source>
</evidence>
<evidence type="ECO:0000313" key="6">
    <source>
        <dbReference type="Proteomes" id="UP000652755"/>
    </source>
</evidence>
<dbReference type="RefSeq" id="WP_187070747.1">
    <property type="nucleotide sequence ID" value="NZ_JACRYL010000005.1"/>
</dbReference>
<dbReference type="GO" id="GO:0032259">
    <property type="term" value="P:methylation"/>
    <property type="evidence" value="ECO:0007669"/>
    <property type="project" value="UniProtKB-KW"/>
</dbReference>
<dbReference type="InterPro" id="IPR001525">
    <property type="entry name" value="C5_MeTfrase"/>
</dbReference>
<name>A0ABR7KQA4_9SPHI</name>
<evidence type="ECO:0000256" key="3">
    <source>
        <dbReference type="ARBA" id="ARBA00022747"/>
    </source>
</evidence>
<dbReference type="InterPro" id="IPR029063">
    <property type="entry name" value="SAM-dependent_MTases_sf"/>
</dbReference>
<dbReference type="Proteomes" id="UP000652755">
    <property type="component" value="Unassembled WGS sequence"/>
</dbReference>
<evidence type="ECO:0000256" key="2">
    <source>
        <dbReference type="ARBA" id="ARBA00022679"/>
    </source>
</evidence>
<keyword evidence="1 5" id="KW-0489">Methyltransferase</keyword>
<dbReference type="SUPFAM" id="SSF53335">
    <property type="entry name" value="S-adenosyl-L-methionine-dependent methyltransferases"/>
    <property type="match status" value="1"/>
</dbReference>
<gene>
    <name evidence="5" type="ORF">H7U22_07555</name>
</gene>
<keyword evidence="6" id="KW-1185">Reference proteome</keyword>
<dbReference type="GO" id="GO:0008168">
    <property type="term" value="F:methyltransferase activity"/>
    <property type="evidence" value="ECO:0007669"/>
    <property type="project" value="UniProtKB-KW"/>
</dbReference>
<reference evidence="5 6" key="1">
    <citation type="submission" date="2020-08" db="EMBL/GenBank/DDBJ databases">
        <authorList>
            <person name="Sun Q."/>
            <person name="Inoue M."/>
        </authorList>
    </citation>
    <scope>NUCLEOTIDE SEQUENCE [LARGE SCALE GENOMIC DNA]</scope>
    <source>
        <strain evidence="5 6">CCM 8938</strain>
    </source>
</reference>
<keyword evidence="2" id="KW-0808">Transferase</keyword>
<evidence type="ECO:0000256" key="4">
    <source>
        <dbReference type="ARBA" id="ARBA00047422"/>
    </source>
</evidence>
<protein>
    <submittedName>
        <fullName evidence="5">DNA cytosine methyltransferase</fullName>
    </submittedName>
</protein>
<proteinExistence type="predicted"/>
<organism evidence="5 6">
    <name type="scientific">Pedobacter fastidiosus</name>
    <dbReference type="NCBI Taxonomy" id="2765361"/>
    <lineage>
        <taxon>Bacteria</taxon>
        <taxon>Pseudomonadati</taxon>
        <taxon>Bacteroidota</taxon>
        <taxon>Sphingobacteriia</taxon>
        <taxon>Sphingobacteriales</taxon>
        <taxon>Sphingobacteriaceae</taxon>
        <taxon>Pedobacter</taxon>
    </lineage>
</organism>
<comment type="caution">
    <text evidence="5">The sequence shown here is derived from an EMBL/GenBank/DDBJ whole genome shotgun (WGS) entry which is preliminary data.</text>
</comment>
<evidence type="ECO:0000256" key="1">
    <source>
        <dbReference type="ARBA" id="ARBA00022603"/>
    </source>
</evidence>
<comment type="catalytic activity">
    <reaction evidence="4">
        <text>a 2'-deoxycytidine in DNA + S-adenosyl-L-methionine = a 5-methyl-2'-deoxycytidine in DNA + S-adenosyl-L-homocysteine + H(+)</text>
        <dbReference type="Rhea" id="RHEA:13681"/>
        <dbReference type="Rhea" id="RHEA-COMP:11369"/>
        <dbReference type="Rhea" id="RHEA-COMP:11370"/>
        <dbReference type="ChEBI" id="CHEBI:15378"/>
        <dbReference type="ChEBI" id="CHEBI:57856"/>
        <dbReference type="ChEBI" id="CHEBI:59789"/>
        <dbReference type="ChEBI" id="CHEBI:85452"/>
        <dbReference type="ChEBI" id="CHEBI:85454"/>
        <dbReference type="EC" id="2.1.1.37"/>
    </reaction>
</comment>
<sequence>MSKYTVGSLYAGVSGICQGFINQDFELSWANEIDKFASVTYRENFKHDLHEGDIWDLNPEGL</sequence>
<dbReference type="Pfam" id="PF00145">
    <property type="entry name" value="DNA_methylase"/>
    <property type="match status" value="1"/>
</dbReference>